<name>A0A2S3HXT7_9POAL</name>
<evidence type="ECO:0000313" key="3">
    <source>
        <dbReference type="EMBL" id="PAN31851.1"/>
    </source>
</evidence>
<dbReference type="EMBL" id="CM008050">
    <property type="protein sequence ID" value="PAN31851.1"/>
    <property type="molecule type" value="Genomic_DNA"/>
</dbReference>
<evidence type="ECO:0000256" key="2">
    <source>
        <dbReference type="SAM" id="SignalP"/>
    </source>
</evidence>
<dbReference type="Proteomes" id="UP000243499">
    <property type="component" value="Chromosome 5"/>
</dbReference>
<protein>
    <submittedName>
        <fullName evidence="3">Uncharacterized protein</fullName>
    </submittedName>
</protein>
<feature type="region of interest" description="Disordered" evidence="1">
    <location>
        <begin position="42"/>
        <end position="102"/>
    </location>
</feature>
<dbReference type="Gramene" id="PAN31851">
    <property type="protein sequence ID" value="PAN31851"/>
    <property type="gene ID" value="PAHAL_5G447700"/>
</dbReference>
<sequence>MENKLPSLPAVYVLMMTTIVLAITVSSSRSVVVHCTEAKAAHHQHAGAAVAHPDGGRRGWGPPTPRGGTLRRPYMGRRPVHPPPPSPAPPLAPPPGKIGRSG</sequence>
<feature type="chain" id="PRO_5015584704" evidence="2">
    <location>
        <begin position="23"/>
        <end position="102"/>
    </location>
</feature>
<gene>
    <name evidence="3" type="ORF">PAHAL_5G447700</name>
</gene>
<feature type="compositionally biased region" description="Pro residues" evidence="1">
    <location>
        <begin position="81"/>
        <end position="96"/>
    </location>
</feature>
<accession>A0A2S3HXT7</accession>
<keyword evidence="2" id="KW-0732">Signal</keyword>
<proteinExistence type="predicted"/>
<evidence type="ECO:0000256" key="1">
    <source>
        <dbReference type="SAM" id="MobiDB-lite"/>
    </source>
</evidence>
<organism evidence="3">
    <name type="scientific">Panicum hallii</name>
    <dbReference type="NCBI Taxonomy" id="206008"/>
    <lineage>
        <taxon>Eukaryota</taxon>
        <taxon>Viridiplantae</taxon>
        <taxon>Streptophyta</taxon>
        <taxon>Embryophyta</taxon>
        <taxon>Tracheophyta</taxon>
        <taxon>Spermatophyta</taxon>
        <taxon>Magnoliopsida</taxon>
        <taxon>Liliopsida</taxon>
        <taxon>Poales</taxon>
        <taxon>Poaceae</taxon>
        <taxon>PACMAD clade</taxon>
        <taxon>Panicoideae</taxon>
        <taxon>Panicodae</taxon>
        <taxon>Paniceae</taxon>
        <taxon>Panicinae</taxon>
        <taxon>Panicum</taxon>
        <taxon>Panicum sect. Panicum</taxon>
    </lineage>
</organism>
<feature type="signal peptide" evidence="2">
    <location>
        <begin position="1"/>
        <end position="22"/>
    </location>
</feature>
<dbReference type="AlphaFoldDB" id="A0A2S3HXT7"/>
<reference evidence="3" key="1">
    <citation type="submission" date="2018-04" db="EMBL/GenBank/DDBJ databases">
        <title>WGS assembly of Panicum hallii.</title>
        <authorList>
            <person name="Lovell J."/>
            <person name="Jenkins J."/>
            <person name="Lowry D."/>
            <person name="Mamidi S."/>
            <person name="Sreedasyam A."/>
            <person name="Weng X."/>
            <person name="Barry K."/>
            <person name="Bonette J."/>
            <person name="Campitelli B."/>
            <person name="Daum C."/>
            <person name="Gordon S."/>
            <person name="Gould B."/>
            <person name="Lipzen A."/>
            <person name="Macqueen A."/>
            <person name="Palacio-Mejia J."/>
            <person name="Plott C."/>
            <person name="Shakirov E."/>
            <person name="Shu S."/>
            <person name="Yoshinaga Y."/>
            <person name="Zane M."/>
            <person name="Rokhsar D."/>
            <person name="Grimwood J."/>
            <person name="Schmutz J."/>
            <person name="Juenger T."/>
        </authorList>
    </citation>
    <scope>NUCLEOTIDE SEQUENCE [LARGE SCALE GENOMIC DNA]</scope>
    <source>
        <strain evidence="3">FIL2</strain>
    </source>
</reference>